<accession>A0A846I3L8</accession>
<dbReference type="EMBL" id="SGKC01000084">
    <property type="protein sequence ID" value="NEZ94243.1"/>
    <property type="molecule type" value="Genomic_DNA"/>
</dbReference>
<sequence length="305" mass="35073">MTYNELLSSYIKNSGLTLRKISNECEQIGISVDPSYISKLQTGKMPPPSEEISRALARVCGGDINKLVTLGYIGKAPIQVQDALNEYISRWDSLVSFVYDDAKDNNLINLTEEEFKNKLNSLPIEQQFDFILSMFQHASYFILQSNNKSENILTKFGEKFLSSETKKNILRIPVYKLTDKSNELQELGFKWVSSHDTPRISCDYFYLFVSSDYVTNDFIPRNSHLLIERLNENDELTLNNLKNGDLVLVCYNDEDLFARYYLEDDIIILQNNPQNSAPIIVKSSDRDTLNIWGKVIKIEFNPNES</sequence>
<gene>
    <name evidence="1" type="ORF">EXM69_20475</name>
</gene>
<dbReference type="SUPFAM" id="SSF51306">
    <property type="entry name" value="LexA/Signal peptidase"/>
    <property type="match status" value="1"/>
</dbReference>
<dbReference type="Proteomes" id="UP000473887">
    <property type="component" value="Unassembled WGS sequence"/>
</dbReference>
<organism evidence="1 2">
    <name type="scientific">Clostridium botulinum</name>
    <dbReference type="NCBI Taxonomy" id="1491"/>
    <lineage>
        <taxon>Bacteria</taxon>
        <taxon>Bacillati</taxon>
        <taxon>Bacillota</taxon>
        <taxon>Clostridia</taxon>
        <taxon>Eubacteriales</taxon>
        <taxon>Clostridiaceae</taxon>
        <taxon>Clostridium</taxon>
    </lineage>
</organism>
<protein>
    <submittedName>
        <fullName evidence="1">Uncharacterized protein</fullName>
    </submittedName>
</protein>
<proteinExistence type="predicted"/>
<evidence type="ECO:0000313" key="2">
    <source>
        <dbReference type="Proteomes" id="UP000473887"/>
    </source>
</evidence>
<dbReference type="AlphaFoldDB" id="A0A846I3L8"/>
<reference evidence="1 2" key="1">
    <citation type="submission" date="2019-02" db="EMBL/GenBank/DDBJ databases">
        <title>Genome sequencing of Clostridium botulinum clinical isolates.</title>
        <authorList>
            <person name="Brunt J."/>
            <person name="Van Vliet A.H.M."/>
            <person name="Stringer S.C."/>
            <person name="Grant K.A."/>
            <person name="Carter A.C."/>
            <person name="Peck M.W."/>
        </authorList>
    </citation>
    <scope>NUCLEOTIDE SEQUENCE [LARGE SCALE GENOMIC DNA]</scope>
    <source>
        <strain evidence="1 2">H142660711</strain>
    </source>
</reference>
<dbReference type="InterPro" id="IPR036286">
    <property type="entry name" value="LexA/Signal_pep-like_sf"/>
</dbReference>
<comment type="caution">
    <text evidence="1">The sequence shown here is derived from an EMBL/GenBank/DDBJ whole genome shotgun (WGS) entry which is preliminary data.</text>
</comment>
<name>A0A846I3L8_CLOBO</name>
<evidence type="ECO:0000313" key="1">
    <source>
        <dbReference type="EMBL" id="NEZ94243.1"/>
    </source>
</evidence>
<dbReference type="Gene3D" id="2.10.109.10">
    <property type="entry name" value="Umud Fragment, subunit A"/>
    <property type="match status" value="1"/>
</dbReference>